<evidence type="ECO:0000313" key="2">
    <source>
        <dbReference type="Proteomes" id="UP001477672"/>
    </source>
</evidence>
<comment type="caution">
    <text evidence="1">The sequence shown here is derived from an EMBL/GenBank/DDBJ whole genome shotgun (WGS) entry which is preliminary data.</text>
</comment>
<dbReference type="Proteomes" id="UP001477672">
    <property type="component" value="Unassembled WGS sequence"/>
</dbReference>
<name>A0ABV1GEW1_9FIRM</name>
<proteinExistence type="predicted"/>
<protein>
    <submittedName>
        <fullName evidence="1">DUF4177 domain-containing protein</fullName>
    </submittedName>
</protein>
<organism evidence="1 2">
    <name type="scientific">Ruthenibacterium intestinale</name>
    <dbReference type="NCBI Taxonomy" id="3133163"/>
    <lineage>
        <taxon>Bacteria</taxon>
        <taxon>Bacillati</taxon>
        <taxon>Bacillota</taxon>
        <taxon>Clostridia</taxon>
        <taxon>Eubacteriales</taxon>
        <taxon>Oscillospiraceae</taxon>
        <taxon>Ruthenibacterium</taxon>
    </lineage>
</organism>
<keyword evidence="2" id="KW-1185">Reference proteome</keyword>
<accession>A0ABV1GEW1</accession>
<evidence type="ECO:0000313" key="1">
    <source>
        <dbReference type="EMBL" id="MEQ2520354.1"/>
    </source>
</evidence>
<reference evidence="1 2" key="1">
    <citation type="submission" date="2024-03" db="EMBL/GenBank/DDBJ databases">
        <title>Human intestinal bacterial collection.</title>
        <authorList>
            <person name="Pauvert C."/>
            <person name="Hitch T.C.A."/>
            <person name="Clavel T."/>
        </authorList>
    </citation>
    <scope>NUCLEOTIDE SEQUENCE [LARGE SCALE GENOMIC DNA]</scope>
    <source>
        <strain evidence="1 2">CLA-JM-H11</strain>
    </source>
</reference>
<gene>
    <name evidence="1" type="ORF">WMO24_07915</name>
</gene>
<dbReference type="InterPro" id="IPR025234">
    <property type="entry name" value="YjzH-like"/>
</dbReference>
<dbReference type="Pfam" id="PF13783">
    <property type="entry name" value="DUF4177"/>
    <property type="match status" value="1"/>
</dbReference>
<dbReference type="RefSeq" id="WP_349215868.1">
    <property type="nucleotide sequence ID" value="NZ_JBBMFA010000086.1"/>
</dbReference>
<sequence>MERGIILFGGSGQPLHDVVLQVTLKEKFFGTGSGNLTELENVMNAQAKKGYRLHTISTASGGSKGFGGGDRIQATMVFEKLG</sequence>
<dbReference type="EMBL" id="JBBMFA010000086">
    <property type="protein sequence ID" value="MEQ2520354.1"/>
    <property type="molecule type" value="Genomic_DNA"/>
</dbReference>